<dbReference type="Proteomes" id="UP001159427">
    <property type="component" value="Unassembled WGS sequence"/>
</dbReference>
<sequence>MLACWKWSEHTLFLLWLVLHHNLFSFQTVPKDYENFTCVFHAYVHYIKEEIEARKIDVTGLMGINNN</sequence>
<comment type="caution">
    <text evidence="2">The sequence shown here is derived from an EMBL/GenBank/DDBJ whole genome shotgun (WGS) entry which is preliminary data.</text>
</comment>
<evidence type="ECO:0000313" key="2">
    <source>
        <dbReference type="EMBL" id="CAH3165885.1"/>
    </source>
</evidence>
<keyword evidence="1" id="KW-0732">Signal</keyword>
<organism evidence="2 3">
    <name type="scientific">Porites evermanni</name>
    <dbReference type="NCBI Taxonomy" id="104178"/>
    <lineage>
        <taxon>Eukaryota</taxon>
        <taxon>Metazoa</taxon>
        <taxon>Cnidaria</taxon>
        <taxon>Anthozoa</taxon>
        <taxon>Hexacorallia</taxon>
        <taxon>Scleractinia</taxon>
        <taxon>Fungiina</taxon>
        <taxon>Poritidae</taxon>
        <taxon>Porites</taxon>
    </lineage>
</organism>
<protein>
    <submittedName>
        <fullName evidence="2">Uncharacterized protein</fullName>
    </submittedName>
</protein>
<reference evidence="2 3" key="1">
    <citation type="submission" date="2022-05" db="EMBL/GenBank/DDBJ databases">
        <authorList>
            <consortium name="Genoscope - CEA"/>
            <person name="William W."/>
        </authorList>
    </citation>
    <scope>NUCLEOTIDE SEQUENCE [LARGE SCALE GENOMIC DNA]</scope>
</reference>
<feature type="chain" id="PRO_5045547783" evidence="1">
    <location>
        <begin position="26"/>
        <end position="67"/>
    </location>
</feature>
<accession>A0ABN8QNP8</accession>
<gene>
    <name evidence="2" type="ORF">PEVE_00005481</name>
</gene>
<evidence type="ECO:0000256" key="1">
    <source>
        <dbReference type="SAM" id="SignalP"/>
    </source>
</evidence>
<keyword evidence="3" id="KW-1185">Reference proteome</keyword>
<name>A0ABN8QNP8_9CNID</name>
<dbReference type="EMBL" id="CALNXI010001349">
    <property type="protein sequence ID" value="CAH3165885.1"/>
    <property type="molecule type" value="Genomic_DNA"/>
</dbReference>
<evidence type="ECO:0000313" key="3">
    <source>
        <dbReference type="Proteomes" id="UP001159427"/>
    </source>
</evidence>
<proteinExistence type="predicted"/>
<feature type="signal peptide" evidence="1">
    <location>
        <begin position="1"/>
        <end position="25"/>
    </location>
</feature>